<dbReference type="GO" id="GO:0051087">
    <property type="term" value="F:protein-folding chaperone binding"/>
    <property type="evidence" value="ECO:0007669"/>
    <property type="project" value="InterPro"/>
</dbReference>
<organism evidence="5 6">
    <name type="scientific">Pristionchus entomophagus</name>
    <dbReference type="NCBI Taxonomy" id="358040"/>
    <lineage>
        <taxon>Eukaryota</taxon>
        <taxon>Metazoa</taxon>
        <taxon>Ecdysozoa</taxon>
        <taxon>Nematoda</taxon>
        <taxon>Chromadorea</taxon>
        <taxon>Rhabditida</taxon>
        <taxon>Rhabditina</taxon>
        <taxon>Diplogasteromorpha</taxon>
        <taxon>Diplogasteroidea</taxon>
        <taxon>Neodiplogasteridae</taxon>
        <taxon>Pristionchus</taxon>
    </lineage>
</organism>
<name>A0AAV5T2M2_9BILA</name>
<dbReference type="GO" id="GO:0000774">
    <property type="term" value="F:adenyl-nucleotide exchange factor activity"/>
    <property type="evidence" value="ECO:0007669"/>
    <property type="project" value="InterPro"/>
</dbReference>
<dbReference type="GO" id="GO:0006457">
    <property type="term" value="P:protein folding"/>
    <property type="evidence" value="ECO:0007669"/>
    <property type="project" value="InterPro"/>
</dbReference>
<dbReference type="Proteomes" id="UP001432027">
    <property type="component" value="Unassembled WGS sequence"/>
</dbReference>
<keyword evidence="2 3" id="KW-0143">Chaperone</keyword>
<dbReference type="EMBL" id="BTSX01000003">
    <property type="protein sequence ID" value="GMS89832.1"/>
    <property type="molecule type" value="Genomic_DNA"/>
</dbReference>
<keyword evidence="3" id="KW-0496">Mitochondrion</keyword>
<dbReference type="InterPro" id="IPR000740">
    <property type="entry name" value="GrpE"/>
</dbReference>
<dbReference type="SUPFAM" id="SSF58014">
    <property type="entry name" value="Coiled-coil domain of nucleotide exchange factor GrpE"/>
    <property type="match status" value="1"/>
</dbReference>
<dbReference type="Pfam" id="PF01025">
    <property type="entry name" value="GrpE"/>
    <property type="match status" value="1"/>
</dbReference>
<dbReference type="GO" id="GO:0030150">
    <property type="term" value="P:protein import into mitochondrial matrix"/>
    <property type="evidence" value="ECO:0007669"/>
    <property type="project" value="TreeGrafter"/>
</dbReference>
<dbReference type="PANTHER" id="PTHR21237">
    <property type="entry name" value="GRPE PROTEIN"/>
    <property type="match status" value="1"/>
</dbReference>
<dbReference type="Gene3D" id="3.90.20.20">
    <property type="match status" value="1"/>
</dbReference>
<dbReference type="PRINTS" id="PR00773">
    <property type="entry name" value="GRPEPROTEIN"/>
</dbReference>
<dbReference type="GO" id="GO:0051082">
    <property type="term" value="F:unfolded protein binding"/>
    <property type="evidence" value="ECO:0007669"/>
    <property type="project" value="TreeGrafter"/>
</dbReference>
<dbReference type="Gene3D" id="2.30.22.10">
    <property type="entry name" value="Head domain of nucleotide exchange factor GrpE"/>
    <property type="match status" value="1"/>
</dbReference>
<dbReference type="InterPro" id="IPR009012">
    <property type="entry name" value="GrpE_head"/>
</dbReference>
<dbReference type="PANTHER" id="PTHR21237:SF23">
    <property type="entry name" value="GRPE PROTEIN HOMOLOG, MITOCHONDRIAL"/>
    <property type="match status" value="1"/>
</dbReference>
<evidence type="ECO:0000256" key="4">
    <source>
        <dbReference type="RuleBase" id="RU004478"/>
    </source>
</evidence>
<comment type="caution">
    <text evidence="5">The sequence shown here is derived from an EMBL/GenBank/DDBJ whole genome shotgun (WGS) entry which is preliminary data.</text>
</comment>
<dbReference type="PROSITE" id="PS01071">
    <property type="entry name" value="GRPE"/>
    <property type="match status" value="1"/>
</dbReference>
<dbReference type="InterPro" id="IPR013805">
    <property type="entry name" value="GrpE_CC"/>
</dbReference>
<evidence type="ECO:0000313" key="5">
    <source>
        <dbReference type="EMBL" id="GMS89832.1"/>
    </source>
</evidence>
<evidence type="ECO:0000256" key="2">
    <source>
        <dbReference type="ARBA" id="ARBA00023186"/>
    </source>
</evidence>
<dbReference type="GO" id="GO:0001405">
    <property type="term" value="C:PAM complex, Tim23 associated import motor"/>
    <property type="evidence" value="ECO:0007669"/>
    <property type="project" value="TreeGrafter"/>
</dbReference>
<dbReference type="GO" id="GO:0042803">
    <property type="term" value="F:protein homodimerization activity"/>
    <property type="evidence" value="ECO:0007669"/>
    <property type="project" value="InterPro"/>
</dbReference>
<dbReference type="HAMAP" id="MF_01151">
    <property type="entry name" value="GrpE"/>
    <property type="match status" value="1"/>
</dbReference>
<accession>A0AAV5T2M2</accession>
<protein>
    <recommendedName>
        <fullName evidence="3">GrpE protein homolog</fullName>
    </recommendedName>
</protein>
<comment type="function">
    <text evidence="3">Essential component of the PAM complex, a complex required for the translocation of transit peptide-containing proteins from the inner membrane into the mitochondrial matrix in an ATP-dependent manner.</text>
</comment>
<evidence type="ECO:0000256" key="1">
    <source>
        <dbReference type="ARBA" id="ARBA00009054"/>
    </source>
</evidence>
<dbReference type="AlphaFoldDB" id="A0AAV5T2M2"/>
<comment type="similarity">
    <text evidence="1 4">Belongs to the GrpE family.</text>
</comment>
<dbReference type="SUPFAM" id="SSF51064">
    <property type="entry name" value="Head domain of nucleotide exchange factor GrpE"/>
    <property type="match status" value="1"/>
</dbReference>
<keyword evidence="6" id="KW-1185">Reference proteome</keyword>
<gene>
    <name evidence="5" type="ORF">PENTCL1PPCAC_12007</name>
</gene>
<reference evidence="5" key="1">
    <citation type="submission" date="2023-10" db="EMBL/GenBank/DDBJ databases">
        <title>Genome assembly of Pristionchus species.</title>
        <authorList>
            <person name="Yoshida K."/>
            <person name="Sommer R.J."/>
        </authorList>
    </citation>
    <scope>NUCLEOTIDE SEQUENCE</scope>
    <source>
        <strain evidence="5">RS0144</strain>
    </source>
</reference>
<dbReference type="CDD" id="cd00446">
    <property type="entry name" value="GrpE"/>
    <property type="match status" value="1"/>
</dbReference>
<evidence type="ECO:0000256" key="3">
    <source>
        <dbReference type="RuleBase" id="RU000640"/>
    </source>
</evidence>
<proteinExistence type="inferred from homology"/>
<evidence type="ECO:0000313" key="6">
    <source>
        <dbReference type="Proteomes" id="UP001432027"/>
    </source>
</evidence>
<sequence>MLSRTIARIGSVVGRSAETGLLSRSSRLSVALNSTQAAESSNASAEKFELKDAKGVRLSGDAYANIVRESVGAKEEEQWQIVQVPQPAFDALLKEYDGLIEESKDWKDRYTRALAETENVRRRGMKQVEDTKVFAVQGFCKDLLEVADILDLAVDSVKEDQLKTASPEMKTLFDGVKMTKTVLMKTFAKHGLRPSNPIGEAFDPNLHEAVFQVPKEQSKHEVGHIEHVMKIGYILKERPVRAAQVGVVKE</sequence>
<comment type="subcellular location">
    <subcellularLocation>
        <location evidence="3">Mitochondrion matrix</location>
    </subcellularLocation>
</comment>